<keyword evidence="1" id="KW-0732">Signal</keyword>
<organism evidence="3 4">
    <name type="scientific">Endozoicomonas gorgoniicola</name>
    <dbReference type="NCBI Taxonomy" id="1234144"/>
    <lineage>
        <taxon>Bacteria</taxon>
        <taxon>Pseudomonadati</taxon>
        <taxon>Pseudomonadota</taxon>
        <taxon>Gammaproteobacteria</taxon>
        <taxon>Oceanospirillales</taxon>
        <taxon>Endozoicomonadaceae</taxon>
        <taxon>Endozoicomonas</taxon>
    </lineage>
</organism>
<feature type="signal peptide" evidence="1">
    <location>
        <begin position="1"/>
        <end position="39"/>
    </location>
</feature>
<sequence>MIQISALFLRKSFSKNSHTKKLGGLILLISLLLSGCSSTAPPSDRHNLCSIFREKPSWYKAAKKSQKKWGTPVQVQMAIMYQESSFRHNVRPPRPYFLFIPLPRKSSAYGYAQAQDGTWQEYLDETGGWFKSRDDFADAIDFIGWYTNKARRVNGVSLWRADQLYLNYHEGMGGYRRGTHKSKPWLMNTARRVKSRASNYGEQLRRCKL</sequence>
<comment type="caution">
    <text evidence="3">The sequence shown here is derived from an EMBL/GenBank/DDBJ whole genome shotgun (WGS) entry which is preliminary data.</text>
</comment>
<dbReference type="EMBL" id="JAPFCC010000001">
    <property type="protein sequence ID" value="MCW7554153.1"/>
    <property type="molecule type" value="Genomic_DNA"/>
</dbReference>
<keyword evidence="4" id="KW-1185">Reference proteome</keyword>
<accession>A0ABT3MXN6</accession>
<dbReference type="InterPro" id="IPR023346">
    <property type="entry name" value="Lysozyme-like_dom_sf"/>
</dbReference>
<feature type="chain" id="PRO_5047255040" description="Transglycosylase SLT domain-containing protein" evidence="1">
    <location>
        <begin position="40"/>
        <end position="209"/>
    </location>
</feature>
<protein>
    <recommendedName>
        <fullName evidence="2">Transglycosylase SLT domain-containing protein</fullName>
    </recommendedName>
</protein>
<dbReference type="RefSeq" id="WP_262563887.1">
    <property type="nucleotide sequence ID" value="NZ_JAPFCC010000001.1"/>
</dbReference>
<name>A0ABT3MXN6_9GAMM</name>
<dbReference type="Proteomes" id="UP001209854">
    <property type="component" value="Unassembled WGS sequence"/>
</dbReference>
<feature type="domain" description="Transglycosylase SLT" evidence="2">
    <location>
        <begin position="26"/>
        <end position="207"/>
    </location>
</feature>
<gene>
    <name evidence="3" type="ORF">NX722_16305</name>
</gene>
<dbReference type="CDD" id="cd00442">
    <property type="entry name" value="Lyz-like"/>
    <property type="match status" value="1"/>
</dbReference>
<evidence type="ECO:0000313" key="3">
    <source>
        <dbReference type="EMBL" id="MCW7554153.1"/>
    </source>
</evidence>
<dbReference type="Gene3D" id="1.10.530.10">
    <property type="match status" value="1"/>
</dbReference>
<dbReference type="InterPro" id="IPR045795">
    <property type="entry name" value="SLT_4"/>
</dbReference>
<evidence type="ECO:0000256" key="1">
    <source>
        <dbReference type="SAM" id="SignalP"/>
    </source>
</evidence>
<proteinExistence type="predicted"/>
<reference evidence="3 4" key="1">
    <citation type="submission" date="2022-10" db="EMBL/GenBank/DDBJ databases">
        <title>High-quality genome sequences of two octocoral-associated bacteria, Endozoicomonas euniceicola EF212 and Endozoicomonas gorgoniicola PS125.</title>
        <authorList>
            <person name="Chiou Y.-J."/>
            <person name="Chen Y.-H."/>
        </authorList>
    </citation>
    <scope>NUCLEOTIDE SEQUENCE [LARGE SCALE GENOMIC DNA]</scope>
    <source>
        <strain evidence="3 4">PS125</strain>
    </source>
</reference>
<evidence type="ECO:0000259" key="2">
    <source>
        <dbReference type="Pfam" id="PF19489"/>
    </source>
</evidence>
<evidence type="ECO:0000313" key="4">
    <source>
        <dbReference type="Proteomes" id="UP001209854"/>
    </source>
</evidence>
<dbReference type="SUPFAM" id="SSF53955">
    <property type="entry name" value="Lysozyme-like"/>
    <property type="match status" value="1"/>
</dbReference>
<dbReference type="Pfam" id="PF19489">
    <property type="entry name" value="SLT_4"/>
    <property type="match status" value="1"/>
</dbReference>